<name>A0A1F7UNP8_9BACT</name>
<evidence type="ECO:0000256" key="3">
    <source>
        <dbReference type="ARBA" id="ARBA00013252"/>
    </source>
</evidence>
<dbReference type="GO" id="GO:0008124">
    <property type="term" value="F:4-alpha-hydroxytetrahydrobiopterin dehydratase activity"/>
    <property type="evidence" value="ECO:0007669"/>
    <property type="project" value="UniProtKB-EC"/>
</dbReference>
<sequence>MSLLNQDEIKNKLKDLPGWQQDEQFLRKEFVFPTFTDAMVFVNEVAQLAEDMNHHPDIEIHHNTVKLSTTTYDLMGVTDKDIEIVKKAQDIEKSIFGDLGRG</sequence>
<dbReference type="CDD" id="cd00488">
    <property type="entry name" value="PCD_DCoH"/>
    <property type="match status" value="1"/>
</dbReference>
<dbReference type="InterPro" id="IPR036428">
    <property type="entry name" value="PCD_sf"/>
</dbReference>
<evidence type="ECO:0000313" key="6">
    <source>
        <dbReference type="Proteomes" id="UP000176897"/>
    </source>
</evidence>
<dbReference type="Gene3D" id="3.30.1360.20">
    <property type="entry name" value="Transcriptional coactivator/pterin dehydratase"/>
    <property type="match status" value="1"/>
</dbReference>
<organism evidence="5 6">
    <name type="scientific">Candidatus Uhrbacteria bacterium RIFCSPLOWO2_01_FULL_47_24</name>
    <dbReference type="NCBI Taxonomy" id="1802401"/>
    <lineage>
        <taxon>Bacteria</taxon>
        <taxon>Candidatus Uhriibacteriota</taxon>
    </lineage>
</organism>
<dbReference type="PANTHER" id="PTHR12599:SF0">
    <property type="entry name" value="PTERIN-4-ALPHA-CARBINOLAMINE DEHYDRATASE"/>
    <property type="match status" value="1"/>
</dbReference>
<evidence type="ECO:0000313" key="5">
    <source>
        <dbReference type="EMBL" id="OGL79911.1"/>
    </source>
</evidence>
<keyword evidence="4" id="KW-0456">Lyase</keyword>
<dbReference type="InterPro" id="IPR001533">
    <property type="entry name" value="Pterin_deHydtase"/>
</dbReference>
<comment type="caution">
    <text evidence="5">The sequence shown here is derived from an EMBL/GenBank/DDBJ whole genome shotgun (WGS) entry which is preliminary data.</text>
</comment>
<dbReference type="Pfam" id="PF01329">
    <property type="entry name" value="Pterin_4a"/>
    <property type="match status" value="1"/>
</dbReference>
<comment type="catalytic activity">
    <reaction evidence="1">
        <text>(4aS,6R)-4a-hydroxy-L-erythro-5,6,7,8-tetrahydrobiopterin = (6R)-L-erythro-6,7-dihydrobiopterin + H2O</text>
        <dbReference type="Rhea" id="RHEA:11920"/>
        <dbReference type="ChEBI" id="CHEBI:15377"/>
        <dbReference type="ChEBI" id="CHEBI:15642"/>
        <dbReference type="ChEBI" id="CHEBI:43120"/>
        <dbReference type="EC" id="4.2.1.96"/>
    </reaction>
</comment>
<dbReference type="Proteomes" id="UP000176897">
    <property type="component" value="Unassembled WGS sequence"/>
</dbReference>
<dbReference type="SUPFAM" id="SSF55248">
    <property type="entry name" value="PCD-like"/>
    <property type="match status" value="1"/>
</dbReference>
<reference evidence="5 6" key="1">
    <citation type="journal article" date="2016" name="Nat. Commun.">
        <title>Thousands of microbial genomes shed light on interconnected biogeochemical processes in an aquifer system.</title>
        <authorList>
            <person name="Anantharaman K."/>
            <person name="Brown C.T."/>
            <person name="Hug L.A."/>
            <person name="Sharon I."/>
            <person name="Castelle C.J."/>
            <person name="Probst A.J."/>
            <person name="Thomas B.C."/>
            <person name="Singh A."/>
            <person name="Wilkins M.J."/>
            <person name="Karaoz U."/>
            <person name="Brodie E.L."/>
            <person name="Williams K.H."/>
            <person name="Hubbard S.S."/>
            <person name="Banfield J.F."/>
        </authorList>
    </citation>
    <scope>NUCLEOTIDE SEQUENCE [LARGE SCALE GENOMIC DNA]</scope>
</reference>
<dbReference type="GO" id="GO:0006729">
    <property type="term" value="P:tetrahydrobiopterin biosynthetic process"/>
    <property type="evidence" value="ECO:0007669"/>
    <property type="project" value="InterPro"/>
</dbReference>
<dbReference type="AlphaFoldDB" id="A0A1F7UNP8"/>
<gene>
    <name evidence="5" type="ORF">A3B21_00755</name>
</gene>
<evidence type="ECO:0000256" key="4">
    <source>
        <dbReference type="ARBA" id="ARBA00023239"/>
    </source>
</evidence>
<proteinExistence type="inferred from homology"/>
<evidence type="ECO:0000256" key="1">
    <source>
        <dbReference type="ARBA" id="ARBA00001554"/>
    </source>
</evidence>
<dbReference type="STRING" id="1802401.A3B21_00755"/>
<evidence type="ECO:0000256" key="2">
    <source>
        <dbReference type="ARBA" id="ARBA00006472"/>
    </source>
</evidence>
<dbReference type="PANTHER" id="PTHR12599">
    <property type="entry name" value="PTERIN-4-ALPHA-CARBINOLAMINE DEHYDRATASE"/>
    <property type="match status" value="1"/>
</dbReference>
<dbReference type="EC" id="4.2.1.96" evidence="3"/>
<accession>A0A1F7UNP8</accession>
<protein>
    <recommendedName>
        <fullName evidence="3">4a-hydroxytetrahydrobiopterin dehydratase</fullName>
        <ecNumber evidence="3">4.2.1.96</ecNumber>
    </recommendedName>
</protein>
<dbReference type="EMBL" id="MGEJ01000022">
    <property type="protein sequence ID" value="OGL79911.1"/>
    <property type="molecule type" value="Genomic_DNA"/>
</dbReference>
<comment type="similarity">
    <text evidence="2">Belongs to the pterin-4-alpha-carbinolamine dehydratase family.</text>
</comment>
<dbReference type="NCBIfam" id="NF002017">
    <property type="entry name" value="PRK00823.1-2"/>
    <property type="match status" value="1"/>
</dbReference>